<organism evidence="5 6">
    <name type="scientific">Streptomyces bauhiniae</name>
    <dbReference type="NCBI Taxonomy" id="2340725"/>
    <lineage>
        <taxon>Bacteria</taxon>
        <taxon>Bacillati</taxon>
        <taxon>Actinomycetota</taxon>
        <taxon>Actinomycetes</taxon>
        <taxon>Kitasatosporales</taxon>
        <taxon>Streptomycetaceae</taxon>
        <taxon>Streptomyces</taxon>
    </lineage>
</organism>
<accession>A0A7K3QQB7</accession>
<gene>
    <name evidence="5" type="ORF">G3I21_09860</name>
</gene>
<comment type="caution">
    <text evidence="5">The sequence shown here is derived from an EMBL/GenBank/DDBJ whole genome shotgun (WGS) entry which is preliminary data.</text>
</comment>
<evidence type="ECO:0000313" key="6">
    <source>
        <dbReference type="Proteomes" id="UP000470520"/>
    </source>
</evidence>
<dbReference type="NCBIfam" id="TIGR04037">
    <property type="entry name" value="LLM_duo_CE1759"/>
    <property type="match status" value="1"/>
</dbReference>
<sequence>MTRPLELVVVTGGLRSPSSTRLLADRLGEAAERELTSLAVPIDVQVYELRELAVDIANNLITGFPPPALRAVVDAVTRAAGLIAVTPTFGGSYSGLFKSFIDVLDRDTLAGKPVLIASTGGTARHSLALEYAMRPLFAHLRSHVVPTAVFAAPEDWGSAGDDRTSALVGRVGRAAAELSALIAQRTPKAAPDADDVLPFEQQLTALRGTQD</sequence>
<dbReference type="AlphaFoldDB" id="A0A7K3QQB7"/>
<evidence type="ECO:0000256" key="3">
    <source>
        <dbReference type="ARBA" id="ARBA00023002"/>
    </source>
</evidence>
<evidence type="ECO:0000313" key="5">
    <source>
        <dbReference type="EMBL" id="NEB92023.1"/>
    </source>
</evidence>
<keyword evidence="1" id="KW-0285">Flavoprotein</keyword>
<dbReference type="GO" id="GO:0016491">
    <property type="term" value="F:oxidoreductase activity"/>
    <property type="evidence" value="ECO:0007669"/>
    <property type="project" value="UniProtKB-KW"/>
</dbReference>
<name>A0A7K3QQB7_9ACTN</name>
<evidence type="ECO:0000256" key="2">
    <source>
        <dbReference type="ARBA" id="ARBA00022643"/>
    </source>
</evidence>
<evidence type="ECO:0000256" key="1">
    <source>
        <dbReference type="ARBA" id="ARBA00022630"/>
    </source>
</evidence>
<dbReference type="SUPFAM" id="SSF52218">
    <property type="entry name" value="Flavoproteins"/>
    <property type="match status" value="1"/>
</dbReference>
<evidence type="ECO:0000259" key="4">
    <source>
        <dbReference type="Pfam" id="PF03358"/>
    </source>
</evidence>
<dbReference type="InterPro" id="IPR005025">
    <property type="entry name" value="FMN_Rdtase-like_dom"/>
</dbReference>
<dbReference type="RefSeq" id="WP_164187863.1">
    <property type="nucleotide sequence ID" value="NZ_JAAGMR010000123.1"/>
</dbReference>
<dbReference type="Proteomes" id="UP000470520">
    <property type="component" value="Unassembled WGS sequence"/>
</dbReference>
<dbReference type="PANTHER" id="PTHR43408:SF2">
    <property type="entry name" value="FMN REDUCTASE (NADPH)"/>
    <property type="match status" value="1"/>
</dbReference>
<feature type="domain" description="NADPH-dependent FMN reductase-like" evidence="4">
    <location>
        <begin position="7"/>
        <end position="156"/>
    </location>
</feature>
<dbReference type="EMBL" id="JAAGMR010000123">
    <property type="protein sequence ID" value="NEB92023.1"/>
    <property type="molecule type" value="Genomic_DNA"/>
</dbReference>
<dbReference type="Pfam" id="PF03358">
    <property type="entry name" value="FMN_red"/>
    <property type="match status" value="1"/>
</dbReference>
<keyword evidence="3" id="KW-0560">Oxidoreductase</keyword>
<proteinExistence type="predicted"/>
<dbReference type="PANTHER" id="PTHR43408">
    <property type="entry name" value="FMN REDUCTASE (NADPH)"/>
    <property type="match status" value="1"/>
</dbReference>
<dbReference type="InterPro" id="IPR051814">
    <property type="entry name" value="NAD(P)H-dep_FMN_reductase"/>
</dbReference>
<protein>
    <submittedName>
        <fullName evidence="5">FMN reductase</fullName>
    </submittedName>
</protein>
<keyword evidence="2" id="KW-0288">FMN</keyword>
<dbReference type="Gene3D" id="3.40.50.360">
    <property type="match status" value="1"/>
</dbReference>
<reference evidence="5 6" key="1">
    <citation type="submission" date="2020-01" db="EMBL/GenBank/DDBJ databases">
        <title>Insect and environment-associated Actinomycetes.</title>
        <authorList>
            <person name="Currrie C."/>
            <person name="Chevrette M."/>
            <person name="Carlson C."/>
            <person name="Stubbendieck R."/>
            <person name="Wendt-Pienkowski E."/>
        </authorList>
    </citation>
    <scope>NUCLEOTIDE SEQUENCE [LARGE SCALE GENOMIC DNA]</scope>
    <source>
        <strain evidence="5 6">SID7754</strain>
    </source>
</reference>
<dbReference type="InterPro" id="IPR023932">
    <property type="entry name" value="CE1759_FMN_reduct"/>
</dbReference>
<dbReference type="InterPro" id="IPR029039">
    <property type="entry name" value="Flavoprotein-like_sf"/>
</dbReference>